<feature type="non-terminal residue" evidence="10">
    <location>
        <position position="1"/>
    </location>
</feature>
<keyword evidence="5" id="KW-0067">ATP-binding</keyword>
<evidence type="ECO:0000313" key="10">
    <source>
        <dbReference type="EMBL" id="OTF79721.1"/>
    </source>
</evidence>
<gene>
    <name evidence="10" type="ORF">BLA29_006530</name>
</gene>
<dbReference type="GO" id="GO:0016020">
    <property type="term" value="C:membrane"/>
    <property type="evidence" value="ECO:0007669"/>
    <property type="project" value="UniProtKB-SubCell"/>
</dbReference>
<keyword evidence="11" id="KW-1185">Reference proteome</keyword>
<dbReference type="InterPro" id="IPR050173">
    <property type="entry name" value="ABC_transporter_C-like"/>
</dbReference>
<dbReference type="Gene3D" id="3.40.50.300">
    <property type="entry name" value="P-loop containing nucleotide triphosphate hydrolases"/>
    <property type="match status" value="1"/>
</dbReference>
<dbReference type="InterPro" id="IPR003593">
    <property type="entry name" value="AAA+_ATPase"/>
</dbReference>
<name>A0A1Y3BFL0_EURMA</name>
<keyword evidence="7 8" id="KW-0472">Membrane</keyword>
<feature type="transmembrane region" description="Helical" evidence="8">
    <location>
        <begin position="60"/>
        <end position="83"/>
    </location>
</feature>
<dbReference type="Gene3D" id="1.20.1560.10">
    <property type="entry name" value="ABC transporter type 1, transmembrane domain"/>
    <property type="match status" value="1"/>
</dbReference>
<keyword evidence="3 8" id="KW-0812">Transmembrane</keyword>
<evidence type="ECO:0000256" key="3">
    <source>
        <dbReference type="ARBA" id="ARBA00022692"/>
    </source>
</evidence>
<comment type="subcellular location">
    <subcellularLocation>
        <location evidence="1">Membrane</location>
        <topology evidence="1">Multi-pass membrane protein</topology>
    </subcellularLocation>
</comment>
<protein>
    <recommendedName>
        <fullName evidence="9">ABC transporter domain-containing protein</fullName>
    </recommendedName>
</protein>
<dbReference type="PROSITE" id="PS50893">
    <property type="entry name" value="ABC_TRANSPORTER_2"/>
    <property type="match status" value="1"/>
</dbReference>
<dbReference type="OrthoDB" id="6500128at2759"/>
<evidence type="ECO:0000256" key="2">
    <source>
        <dbReference type="ARBA" id="ARBA00022448"/>
    </source>
</evidence>
<dbReference type="GO" id="GO:0042626">
    <property type="term" value="F:ATPase-coupled transmembrane transporter activity"/>
    <property type="evidence" value="ECO:0007669"/>
    <property type="project" value="TreeGrafter"/>
</dbReference>
<evidence type="ECO:0000259" key="9">
    <source>
        <dbReference type="PROSITE" id="PS50893"/>
    </source>
</evidence>
<dbReference type="AlphaFoldDB" id="A0A1Y3BFL0"/>
<comment type="caution">
    <text evidence="10">The sequence shown here is derived from an EMBL/GenBank/DDBJ whole genome shotgun (WGS) entry which is preliminary data.</text>
</comment>
<dbReference type="InterPro" id="IPR027417">
    <property type="entry name" value="P-loop_NTPase"/>
</dbReference>
<evidence type="ECO:0000256" key="8">
    <source>
        <dbReference type="SAM" id="Phobius"/>
    </source>
</evidence>
<dbReference type="GO" id="GO:0016887">
    <property type="term" value="F:ATP hydrolysis activity"/>
    <property type="evidence" value="ECO:0007669"/>
    <property type="project" value="InterPro"/>
</dbReference>
<proteinExistence type="predicted"/>
<keyword evidence="2" id="KW-0813">Transport</keyword>
<feature type="transmembrane region" description="Helical" evidence="8">
    <location>
        <begin position="30"/>
        <end position="48"/>
    </location>
</feature>
<evidence type="ECO:0000256" key="6">
    <source>
        <dbReference type="ARBA" id="ARBA00022989"/>
    </source>
</evidence>
<dbReference type="Proteomes" id="UP000194236">
    <property type="component" value="Unassembled WGS sequence"/>
</dbReference>
<dbReference type="PANTHER" id="PTHR24223:SF330">
    <property type="entry name" value="ATP-BINDING CASSETTE SUB-FAMILY C MEMBER 10"/>
    <property type="match status" value="1"/>
</dbReference>
<evidence type="ECO:0000256" key="4">
    <source>
        <dbReference type="ARBA" id="ARBA00022741"/>
    </source>
</evidence>
<dbReference type="InterPro" id="IPR036640">
    <property type="entry name" value="ABC1_TM_sf"/>
</dbReference>
<evidence type="ECO:0000256" key="7">
    <source>
        <dbReference type="ARBA" id="ARBA00023136"/>
    </source>
</evidence>
<keyword evidence="4" id="KW-0547">Nucleotide-binding</keyword>
<dbReference type="Pfam" id="PF00005">
    <property type="entry name" value="ABC_tran"/>
    <property type="match status" value="1"/>
</dbReference>
<dbReference type="FunFam" id="3.40.50.300:FF:000838">
    <property type="entry name" value="ABC multidrug transporter (Eurofung)"/>
    <property type="match status" value="1"/>
</dbReference>
<dbReference type="InterPro" id="IPR003439">
    <property type="entry name" value="ABC_transporter-like_ATP-bd"/>
</dbReference>
<dbReference type="GO" id="GO:0005524">
    <property type="term" value="F:ATP binding"/>
    <property type="evidence" value="ECO:0007669"/>
    <property type="project" value="UniProtKB-KW"/>
</dbReference>
<dbReference type="SMART" id="SM00382">
    <property type="entry name" value="AAA"/>
    <property type="match status" value="1"/>
</dbReference>
<dbReference type="PANTHER" id="PTHR24223">
    <property type="entry name" value="ATP-BINDING CASSETTE SUB-FAMILY C"/>
    <property type="match status" value="1"/>
</dbReference>
<sequence>FKNEFYEKIDIYNRVQYAINAIQQWLNLRLQLIGTVITSSVAFIAVYLHYYHQQYIDSSLIGLSLVYSLSLTNLLNGTFLAFAQTELDLISIERIKQLIKKLEYFEENNDDGIELDGLWPKEGTIQFDNVSMRYRNHLQLALKNVSFEINAGEHVAIIGRTGSGKSSIFQTLFRLVDIETGSITIDGVDLKLINRKILRSRIHIIPQDAFMFNGTIRDNLDPQHKYRDDEIWTALFDCKINILIDTFGGLDGELNENGLNLSIGQRHLFCLARAVLNKCKIICMDEITANIDNETGLILDELMKTIFKHTTILHIAHKFDSIRNYDRMIIMNNGMIEQIVIN</sequence>
<evidence type="ECO:0000313" key="11">
    <source>
        <dbReference type="Proteomes" id="UP000194236"/>
    </source>
</evidence>
<evidence type="ECO:0000256" key="1">
    <source>
        <dbReference type="ARBA" id="ARBA00004141"/>
    </source>
</evidence>
<dbReference type="SUPFAM" id="SSF90123">
    <property type="entry name" value="ABC transporter transmembrane region"/>
    <property type="match status" value="1"/>
</dbReference>
<organism evidence="10 11">
    <name type="scientific">Euroglyphus maynei</name>
    <name type="common">Mayne's house dust mite</name>
    <dbReference type="NCBI Taxonomy" id="6958"/>
    <lineage>
        <taxon>Eukaryota</taxon>
        <taxon>Metazoa</taxon>
        <taxon>Ecdysozoa</taxon>
        <taxon>Arthropoda</taxon>
        <taxon>Chelicerata</taxon>
        <taxon>Arachnida</taxon>
        <taxon>Acari</taxon>
        <taxon>Acariformes</taxon>
        <taxon>Sarcoptiformes</taxon>
        <taxon>Astigmata</taxon>
        <taxon>Psoroptidia</taxon>
        <taxon>Analgoidea</taxon>
        <taxon>Pyroglyphidae</taxon>
        <taxon>Pyroglyphinae</taxon>
        <taxon>Euroglyphus</taxon>
    </lineage>
</organism>
<dbReference type="CDD" id="cd03244">
    <property type="entry name" value="ABCC_MRP_domain2"/>
    <property type="match status" value="1"/>
</dbReference>
<evidence type="ECO:0000256" key="5">
    <source>
        <dbReference type="ARBA" id="ARBA00022840"/>
    </source>
</evidence>
<keyword evidence="6 8" id="KW-1133">Transmembrane helix</keyword>
<dbReference type="EMBL" id="MUJZ01021716">
    <property type="protein sequence ID" value="OTF79721.1"/>
    <property type="molecule type" value="Genomic_DNA"/>
</dbReference>
<accession>A0A1Y3BFL0</accession>
<dbReference type="SUPFAM" id="SSF52540">
    <property type="entry name" value="P-loop containing nucleoside triphosphate hydrolases"/>
    <property type="match status" value="1"/>
</dbReference>
<feature type="domain" description="ABC transporter" evidence="9">
    <location>
        <begin position="125"/>
        <end position="341"/>
    </location>
</feature>
<reference evidence="10 11" key="1">
    <citation type="submission" date="2017-03" db="EMBL/GenBank/DDBJ databases">
        <title>Genome Survey of Euroglyphus maynei.</title>
        <authorList>
            <person name="Arlian L.G."/>
            <person name="Morgan M.S."/>
            <person name="Rider S.D."/>
        </authorList>
    </citation>
    <scope>NUCLEOTIDE SEQUENCE [LARGE SCALE GENOMIC DNA]</scope>
    <source>
        <strain evidence="10">Arlian Lab</strain>
        <tissue evidence="10">Whole body</tissue>
    </source>
</reference>